<evidence type="ECO:0000259" key="2">
    <source>
        <dbReference type="Pfam" id="PF22693"/>
    </source>
</evidence>
<gene>
    <name evidence="3" type="ORF">TWF696_007928</name>
</gene>
<keyword evidence="4" id="KW-1185">Reference proteome</keyword>
<accession>A0AAV9UQ07</accession>
<evidence type="ECO:0000256" key="1">
    <source>
        <dbReference type="SAM" id="MobiDB-lite"/>
    </source>
</evidence>
<dbReference type="Pfam" id="PF22693">
    <property type="entry name" value="MACPF_1"/>
    <property type="match status" value="1"/>
</dbReference>
<comment type="caution">
    <text evidence="3">The sequence shown here is derived from an EMBL/GenBank/DDBJ whole genome shotgun (WGS) entry which is preliminary data.</text>
</comment>
<evidence type="ECO:0000313" key="3">
    <source>
        <dbReference type="EMBL" id="KAK6344287.1"/>
    </source>
</evidence>
<dbReference type="EMBL" id="JAVHNQ010000006">
    <property type="protein sequence ID" value="KAK6344287.1"/>
    <property type="molecule type" value="Genomic_DNA"/>
</dbReference>
<feature type="region of interest" description="Disordered" evidence="1">
    <location>
        <begin position="88"/>
        <end position="177"/>
    </location>
</feature>
<feature type="domain" description="MACPF-like" evidence="2">
    <location>
        <begin position="378"/>
        <end position="554"/>
    </location>
</feature>
<dbReference type="Proteomes" id="UP001375240">
    <property type="component" value="Unassembled WGS sequence"/>
</dbReference>
<protein>
    <recommendedName>
        <fullName evidence="2">MACPF-like domain-containing protein</fullName>
    </recommendedName>
</protein>
<feature type="region of interest" description="Disordered" evidence="1">
    <location>
        <begin position="297"/>
        <end position="320"/>
    </location>
</feature>
<feature type="compositionally biased region" description="Basic and acidic residues" evidence="1">
    <location>
        <begin position="88"/>
        <end position="155"/>
    </location>
</feature>
<organism evidence="3 4">
    <name type="scientific">Orbilia brochopaga</name>
    <dbReference type="NCBI Taxonomy" id="3140254"/>
    <lineage>
        <taxon>Eukaryota</taxon>
        <taxon>Fungi</taxon>
        <taxon>Dikarya</taxon>
        <taxon>Ascomycota</taxon>
        <taxon>Pezizomycotina</taxon>
        <taxon>Orbiliomycetes</taxon>
        <taxon>Orbiliales</taxon>
        <taxon>Orbiliaceae</taxon>
        <taxon>Orbilia</taxon>
    </lineage>
</organism>
<dbReference type="InterPro" id="IPR054586">
    <property type="entry name" value="MACPF_1_fungal"/>
</dbReference>
<reference evidence="3 4" key="1">
    <citation type="submission" date="2019-10" db="EMBL/GenBank/DDBJ databases">
        <authorList>
            <person name="Palmer J.M."/>
        </authorList>
    </citation>
    <scope>NUCLEOTIDE SEQUENCE [LARGE SCALE GENOMIC DNA]</scope>
    <source>
        <strain evidence="3 4">TWF696</strain>
    </source>
</reference>
<sequence>MTATQFHIAVQSTDDTIYPSFPNTTFATSGKPSEITLKMIRSKCRISSKLFFTSDGKTRLDEATTLEYYMSLVPEGQAILKLFKQPPKVDEKKTAKVDGEKNSKVDGETPSKVDEKSSKTDEKESSTTEEEKPSKADGEKPDAKASGSKDPKNTEGEEESQDETAEEEADSEISSDIEVKMLKVQVTDGKTKTTTEKERKLISGVDQSDFRKFLERARDPSLTPGKLPTFDESHRKLASLETDWATNVTSKEYTEPADLTEQQWDRVLTNNRALHGYYFDGKKSAIVKAPRRAFKIRSNRPKAAKTGNGQTDGDADADQPLPTIPPFYVCDDAEISITEITHNFQKTMLKEGFNSVSIEGNATFKIPVSVSGAWDQEQATANQEKTETAVKALAATYNFPRVGVELDSDSLELTDECKEDIYRITDQDGADRFYRKYGTIFATSFTLGGFLYSTRDITTEEHSTLAQVKNKTRLAAGISIQSPYGGGGGNYAKTNADGTTGGNASLHQDVRLAWNARGGDTLLCSNPPAWAATVKDYRLWRLMNQQRCVGIQFLIQDIDTHAFKQLTNPKPVDITGKKDITKNEAYSDRLMAGLLEALRKPDENIIAQKIARLYAENVDNLDAYNNFGEVLMKDPNSKIPSGTDWNTLSSGRKAMFGLWLYHVDKLERPAA</sequence>
<proteinExistence type="predicted"/>
<dbReference type="AlphaFoldDB" id="A0AAV9UQ07"/>
<feature type="compositionally biased region" description="Acidic residues" evidence="1">
    <location>
        <begin position="156"/>
        <end position="175"/>
    </location>
</feature>
<evidence type="ECO:0000313" key="4">
    <source>
        <dbReference type="Proteomes" id="UP001375240"/>
    </source>
</evidence>
<name>A0AAV9UQ07_9PEZI</name>